<dbReference type="InterPro" id="IPR003591">
    <property type="entry name" value="Leu-rich_rpt_typical-subtyp"/>
</dbReference>
<dbReference type="SUPFAM" id="SSF52058">
    <property type="entry name" value="L domain-like"/>
    <property type="match status" value="3"/>
</dbReference>
<dbReference type="SMART" id="SM00369">
    <property type="entry name" value="LRR_TYP"/>
    <property type="match status" value="10"/>
</dbReference>
<gene>
    <name evidence="14" type="ORF">LTRI10_LOCUS27702</name>
</gene>
<dbReference type="Proteomes" id="UP001497516">
    <property type="component" value="Chromosome 5"/>
</dbReference>
<dbReference type="GO" id="GO:0005886">
    <property type="term" value="C:plasma membrane"/>
    <property type="evidence" value="ECO:0007669"/>
    <property type="project" value="UniProtKB-SubCell"/>
</dbReference>
<evidence type="ECO:0000256" key="6">
    <source>
        <dbReference type="ARBA" id="ARBA00022729"/>
    </source>
</evidence>
<accession>A0AAV2ELQ2</accession>
<dbReference type="InterPro" id="IPR013210">
    <property type="entry name" value="LRR_N_plant-typ"/>
</dbReference>
<feature type="domain" description="Leucine-rich repeat-containing N-terminal plant-type" evidence="13">
    <location>
        <begin position="64"/>
        <end position="93"/>
    </location>
</feature>
<dbReference type="EMBL" id="OZ034818">
    <property type="protein sequence ID" value="CAL1386667.1"/>
    <property type="molecule type" value="Genomic_DNA"/>
</dbReference>
<reference evidence="14 15" key="1">
    <citation type="submission" date="2024-04" db="EMBL/GenBank/DDBJ databases">
        <authorList>
            <person name="Fracassetti M."/>
        </authorList>
    </citation>
    <scope>NUCLEOTIDE SEQUENCE [LARGE SCALE GENOMIC DNA]</scope>
</reference>
<feature type="transmembrane region" description="Helical" evidence="12">
    <location>
        <begin position="982"/>
        <end position="1003"/>
    </location>
</feature>
<keyword evidence="3" id="KW-1003">Cell membrane</keyword>
<evidence type="ECO:0000256" key="5">
    <source>
        <dbReference type="ARBA" id="ARBA00022692"/>
    </source>
</evidence>
<dbReference type="InterPro" id="IPR046956">
    <property type="entry name" value="RLP23-like"/>
</dbReference>
<evidence type="ECO:0000256" key="3">
    <source>
        <dbReference type="ARBA" id="ARBA00022475"/>
    </source>
</evidence>
<evidence type="ECO:0000256" key="12">
    <source>
        <dbReference type="SAM" id="Phobius"/>
    </source>
</evidence>
<dbReference type="FunFam" id="3.80.10.10:FF:000111">
    <property type="entry name" value="LRR receptor-like serine/threonine-protein kinase ERECTA"/>
    <property type="match status" value="1"/>
</dbReference>
<evidence type="ECO:0000256" key="2">
    <source>
        <dbReference type="ARBA" id="ARBA00009592"/>
    </source>
</evidence>
<keyword evidence="8 12" id="KW-1133">Transmembrane helix</keyword>
<keyword evidence="9 12" id="KW-0472">Membrane</keyword>
<dbReference type="InterPro" id="IPR032675">
    <property type="entry name" value="LRR_dom_sf"/>
</dbReference>
<dbReference type="InterPro" id="IPR001611">
    <property type="entry name" value="Leu-rich_rpt"/>
</dbReference>
<dbReference type="Pfam" id="PF08263">
    <property type="entry name" value="LRRNT_2"/>
    <property type="match status" value="1"/>
</dbReference>
<evidence type="ECO:0000256" key="1">
    <source>
        <dbReference type="ARBA" id="ARBA00004251"/>
    </source>
</evidence>
<evidence type="ECO:0000256" key="9">
    <source>
        <dbReference type="ARBA" id="ARBA00023136"/>
    </source>
</evidence>
<dbReference type="Gene3D" id="3.80.10.10">
    <property type="entry name" value="Ribonuclease Inhibitor"/>
    <property type="match status" value="3"/>
</dbReference>
<dbReference type="FunFam" id="3.80.10.10:FF:000041">
    <property type="entry name" value="LRR receptor-like serine/threonine-protein kinase ERECTA"/>
    <property type="match status" value="1"/>
</dbReference>
<sequence length="1018" mass="111639">MANPSLVVPKLSNFSYLVVALIGICHLCCSVSCSQIRCLEQERALLLLLKLEISTDINNDFPLPLPLPPPKLSSWNNSGNHEDCCSWDGVTCSSMSGHVVGLDLSSSSIVGGINGSSSIFGLRHLRSLSLAENLLYGSPFPSGFSNLSGLTHLNLSFSGFYGPIPQPEISCLGLLVSLGLSNHGWLLPPNRSSSVDLGKLVRNLTRLRVLHLDGSDLFPGGSSSKSWSSSISELRDLSLANCKLTGESLQFPYLLRLKSLTHLILSGNNLAWNVSGELGFLQFPSLMNLQLGYCGLYGRFPSRMLTMPTLQKLDLSFNYQLTGTLPHFPVGSLLQFIDLSGTKFSGNLPHSINNLVSLQHFDLTDCNFLGLVPSSIDALTELRHLSFYNNSFSGALPSLISSSKIVELDFSTNNFSGSIPLSYGSDQFENLEMLHLMKNNLRGKIPSALFRKPSLKSLRLAWNHFDGQLEKFHDPTALQLMEIDLSHNELHGQLPESIFNISTLVHLELASNNFSGSIKMTESMNNLTTLDLSDNHFQVEISGSGNPTTLFKVSHLGLGSCAIDSFPDFLRNSSNMNYLDLSRNKIKGKIPSWVWKLGNGNLVHLNLSHNLLFGFDKPGNMFEGQIPPSICQMTYIEVLDLSTNHFNGSIPPCLASLDTLAVLRLRNNKFSGVLPKGLAHNCSLRTLDVNQNHLQGQLPESLDFCKSLEVIDVGNNYLSGNFPAWLENLPLLRILILHSNHFGGSIGSRTPNAFPALQIFDASSNDFVGKLPSGWFRSWKGMMKQASAAGSHQMSPILRFNYLKLSEWYYQDSVIVTIKGVEMELDKILTIFILIDLSGNRFEGEIPETIASLQSLYLLNLSNNHFTGHIPAVFGELSELGSLDLSANRLSGGIPWQLTGLTFLSVLNLSQNLLTGEIPRGNQFGTFGEGSYRGNPGLCGPPLHESCSDVKSSSPHTKPAQAGGWHNVIDWEYYRVGIACGGGTGIIVGILAANLVLGNVFVWRKPRRRVRRKAIRAL</sequence>
<protein>
    <recommendedName>
        <fullName evidence="13">Leucine-rich repeat-containing N-terminal plant-type domain-containing protein</fullName>
    </recommendedName>
</protein>
<keyword evidence="6" id="KW-0732">Signal</keyword>
<evidence type="ECO:0000256" key="8">
    <source>
        <dbReference type="ARBA" id="ARBA00022989"/>
    </source>
</evidence>
<dbReference type="Pfam" id="PF00560">
    <property type="entry name" value="LRR_1"/>
    <property type="match status" value="5"/>
</dbReference>
<evidence type="ECO:0000259" key="13">
    <source>
        <dbReference type="Pfam" id="PF08263"/>
    </source>
</evidence>
<keyword evidence="5 12" id="KW-0812">Transmembrane</keyword>
<keyword evidence="15" id="KW-1185">Reference proteome</keyword>
<evidence type="ECO:0000256" key="11">
    <source>
        <dbReference type="ARBA" id="ARBA00023180"/>
    </source>
</evidence>
<proteinExistence type="inferred from homology"/>
<keyword evidence="10" id="KW-0675">Receptor</keyword>
<dbReference type="PANTHER" id="PTHR48061">
    <property type="entry name" value="LEUCINE-RICH REPEAT RECEPTOR PROTEIN KINASE EMS1-LIKE-RELATED"/>
    <property type="match status" value="1"/>
</dbReference>
<evidence type="ECO:0000313" key="14">
    <source>
        <dbReference type="EMBL" id="CAL1386667.1"/>
    </source>
</evidence>
<keyword evidence="11" id="KW-0325">Glycoprotein</keyword>
<evidence type="ECO:0000256" key="7">
    <source>
        <dbReference type="ARBA" id="ARBA00022737"/>
    </source>
</evidence>
<evidence type="ECO:0000256" key="4">
    <source>
        <dbReference type="ARBA" id="ARBA00022614"/>
    </source>
</evidence>
<comment type="subcellular location">
    <subcellularLocation>
        <location evidence="1">Cell membrane</location>
        <topology evidence="1">Single-pass type I membrane protein</topology>
    </subcellularLocation>
</comment>
<evidence type="ECO:0000313" key="15">
    <source>
        <dbReference type="Proteomes" id="UP001497516"/>
    </source>
</evidence>
<keyword evidence="4" id="KW-0433">Leucine-rich repeat</keyword>
<dbReference type="FunFam" id="3.80.10.10:FF:000095">
    <property type="entry name" value="LRR receptor-like serine/threonine-protein kinase GSO1"/>
    <property type="match status" value="1"/>
</dbReference>
<name>A0AAV2ELQ2_9ROSI</name>
<dbReference type="AlphaFoldDB" id="A0AAV2ELQ2"/>
<dbReference type="PANTHER" id="PTHR48061:SF2">
    <property type="entry name" value="RECEPTOR LIKE PROTEIN 30-LIKE"/>
    <property type="match status" value="1"/>
</dbReference>
<comment type="similarity">
    <text evidence="2">Belongs to the RLP family.</text>
</comment>
<dbReference type="Pfam" id="PF13855">
    <property type="entry name" value="LRR_8"/>
    <property type="match status" value="2"/>
</dbReference>
<organism evidence="14 15">
    <name type="scientific">Linum trigynum</name>
    <dbReference type="NCBI Taxonomy" id="586398"/>
    <lineage>
        <taxon>Eukaryota</taxon>
        <taxon>Viridiplantae</taxon>
        <taxon>Streptophyta</taxon>
        <taxon>Embryophyta</taxon>
        <taxon>Tracheophyta</taxon>
        <taxon>Spermatophyta</taxon>
        <taxon>Magnoliopsida</taxon>
        <taxon>eudicotyledons</taxon>
        <taxon>Gunneridae</taxon>
        <taxon>Pentapetalae</taxon>
        <taxon>rosids</taxon>
        <taxon>fabids</taxon>
        <taxon>Malpighiales</taxon>
        <taxon>Linaceae</taxon>
        <taxon>Linum</taxon>
    </lineage>
</organism>
<evidence type="ECO:0000256" key="10">
    <source>
        <dbReference type="ARBA" id="ARBA00023170"/>
    </source>
</evidence>
<keyword evidence="7" id="KW-0677">Repeat</keyword>